<dbReference type="PROSITE" id="PS51163">
    <property type="entry name" value="YRDC"/>
    <property type="match status" value="1"/>
</dbReference>
<dbReference type="PANTHER" id="PTHR42959">
    <property type="entry name" value="CARBAMOYLTRANSFERASE"/>
    <property type="match status" value="1"/>
</dbReference>
<feature type="domain" description="YrdC-like" evidence="11">
    <location>
        <begin position="227"/>
        <end position="415"/>
    </location>
</feature>
<dbReference type="RefSeq" id="WP_083186518.1">
    <property type="nucleotide sequence ID" value="NZ_MAGO01000001.1"/>
</dbReference>
<dbReference type="PATRIC" id="fig|1156395.6.peg.137"/>
<dbReference type="GO" id="GO:0016874">
    <property type="term" value="F:ligase activity"/>
    <property type="evidence" value="ECO:0007669"/>
    <property type="project" value="UniProtKB-UniRule"/>
</dbReference>
<dbReference type="SUPFAM" id="SSF54975">
    <property type="entry name" value="Acylphosphatase/BLUF domain-like"/>
    <property type="match status" value="1"/>
</dbReference>
<dbReference type="PIRSF" id="PIRSF006256">
    <property type="entry name" value="CMPcnvr_hdrg_mat"/>
    <property type="match status" value="1"/>
</dbReference>
<dbReference type="NCBIfam" id="TIGR00143">
    <property type="entry name" value="hypF"/>
    <property type="match status" value="1"/>
</dbReference>
<evidence type="ECO:0000313" key="13">
    <source>
        <dbReference type="Proteomes" id="UP000093080"/>
    </source>
</evidence>
<comment type="pathway">
    <text evidence="1">Protein modification; [NiFe] hydrogenase maturation.</text>
</comment>
<keyword evidence="3" id="KW-0436">Ligase</keyword>
<evidence type="ECO:0000256" key="2">
    <source>
        <dbReference type="ARBA" id="ARBA00008097"/>
    </source>
</evidence>
<feature type="domain" description="Acylphosphatase-like" evidence="10">
    <location>
        <begin position="31"/>
        <end position="117"/>
    </location>
</feature>
<dbReference type="GO" id="GO:0003998">
    <property type="term" value="F:acylphosphatase activity"/>
    <property type="evidence" value="ECO:0007669"/>
    <property type="project" value="UniProtKB-EC"/>
</dbReference>
<dbReference type="PANTHER" id="PTHR42959:SF1">
    <property type="entry name" value="CARBAMOYLTRANSFERASE HYPF"/>
    <property type="match status" value="1"/>
</dbReference>
<feature type="active site" evidence="9">
    <location>
        <position position="64"/>
    </location>
</feature>
<dbReference type="OrthoDB" id="9808093at2"/>
<dbReference type="Pfam" id="PF07503">
    <property type="entry name" value="zf-HYPF"/>
    <property type="match status" value="2"/>
</dbReference>
<name>A0A1B9F8V9_9BACT</name>
<comment type="catalytic activity">
    <reaction evidence="7">
        <text>C-terminal L-cysteinyl-[HypE protein] + carbamoyl phosphate + ATP + H2O = C-terminal S-carboxamide-L-cysteinyl-[HypE protein] + AMP + phosphate + diphosphate + H(+)</text>
        <dbReference type="Rhea" id="RHEA:55636"/>
        <dbReference type="Rhea" id="RHEA-COMP:14247"/>
        <dbReference type="Rhea" id="RHEA-COMP:14392"/>
        <dbReference type="ChEBI" id="CHEBI:15377"/>
        <dbReference type="ChEBI" id="CHEBI:15378"/>
        <dbReference type="ChEBI" id="CHEBI:30616"/>
        <dbReference type="ChEBI" id="CHEBI:33019"/>
        <dbReference type="ChEBI" id="CHEBI:43474"/>
        <dbReference type="ChEBI" id="CHEBI:58228"/>
        <dbReference type="ChEBI" id="CHEBI:76913"/>
        <dbReference type="ChEBI" id="CHEBI:139126"/>
        <dbReference type="ChEBI" id="CHEBI:456215"/>
    </reaction>
</comment>
<dbReference type="GO" id="GO:0008270">
    <property type="term" value="F:zinc ion binding"/>
    <property type="evidence" value="ECO:0007669"/>
    <property type="project" value="UniProtKB-KW"/>
</dbReference>
<dbReference type="UniPathway" id="UPA00335"/>
<keyword evidence="6" id="KW-0862">Zinc</keyword>
<dbReference type="AlphaFoldDB" id="A0A1B9F8V9"/>
<evidence type="ECO:0000256" key="9">
    <source>
        <dbReference type="PROSITE-ProRule" id="PRU00520"/>
    </source>
</evidence>
<proteinExistence type="inferred from homology"/>
<dbReference type="InterPro" id="IPR011125">
    <property type="entry name" value="Znf_HypF"/>
</dbReference>
<dbReference type="PROSITE" id="PS51160">
    <property type="entry name" value="ACYLPHOSPHATASE_3"/>
    <property type="match status" value="1"/>
</dbReference>
<dbReference type="Gene3D" id="3.30.420.360">
    <property type="match status" value="1"/>
</dbReference>
<evidence type="ECO:0000313" key="12">
    <source>
        <dbReference type="EMBL" id="OCC16323.1"/>
    </source>
</evidence>
<dbReference type="SUPFAM" id="SSF55821">
    <property type="entry name" value="YrdC/RibB"/>
    <property type="match status" value="1"/>
</dbReference>
<dbReference type="InterPro" id="IPR041440">
    <property type="entry name" value="HypF_C"/>
</dbReference>
<evidence type="ECO:0000259" key="10">
    <source>
        <dbReference type="PROSITE" id="PS51160"/>
    </source>
</evidence>
<evidence type="ECO:0000256" key="4">
    <source>
        <dbReference type="ARBA" id="ARBA00022723"/>
    </source>
</evidence>
<dbReference type="Pfam" id="PF00708">
    <property type="entry name" value="Acylphosphatase"/>
    <property type="match status" value="1"/>
</dbReference>
<keyword evidence="4" id="KW-0479">Metal-binding</keyword>
<dbReference type="Pfam" id="PF22521">
    <property type="entry name" value="HypF_C_2"/>
    <property type="match status" value="1"/>
</dbReference>
<keyword evidence="13" id="KW-1185">Reference proteome</keyword>
<evidence type="ECO:0000256" key="6">
    <source>
        <dbReference type="ARBA" id="ARBA00022833"/>
    </source>
</evidence>
<comment type="catalytic activity">
    <reaction evidence="9">
        <text>an acyl phosphate + H2O = a carboxylate + phosphate + H(+)</text>
        <dbReference type="Rhea" id="RHEA:14965"/>
        <dbReference type="ChEBI" id="CHEBI:15377"/>
        <dbReference type="ChEBI" id="CHEBI:15378"/>
        <dbReference type="ChEBI" id="CHEBI:29067"/>
        <dbReference type="ChEBI" id="CHEBI:43474"/>
        <dbReference type="ChEBI" id="CHEBI:59918"/>
        <dbReference type="EC" id="3.6.1.7"/>
    </reaction>
</comment>
<accession>A0A1B9F8V9</accession>
<dbReference type="EMBL" id="MAGO01000001">
    <property type="protein sequence ID" value="OCC16323.1"/>
    <property type="molecule type" value="Genomic_DNA"/>
</dbReference>
<dbReference type="InterPro" id="IPR043129">
    <property type="entry name" value="ATPase_NBD"/>
</dbReference>
<dbReference type="Gene3D" id="3.30.110.120">
    <property type="match status" value="1"/>
</dbReference>
<evidence type="ECO:0000256" key="7">
    <source>
        <dbReference type="ARBA" id="ARBA00048220"/>
    </source>
</evidence>
<evidence type="ECO:0000256" key="8">
    <source>
        <dbReference type="PIRNR" id="PIRNR006256"/>
    </source>
</evidence>
<evidence type="ECO:0000256" key="3">
    <source>
        <dbReference type="ARBA" id="ARBA00022598"/>
    </source>
</evidence>
<protein>
    <recommendedName>
        <fullName evidence="8">Carbamoyltransferase</fullName>
        <ecNumber evidence="8">6.2.-.-</ecNumber>
    </recommendedName>
</protein>
<keyword evidence="5" id="KW-0863">Zinc-finger</keyword>
<dbReference type="InterPro" id="IPR017945">
    <property type="entry name" value="DHBP_synth_RibB-like_a/b_dom"/>
</dbReference>
<dbReference type="InterPro" id="IPR004421">
    <property type="entry name" value="Carbamoyltransferase_HypF"/>
</dbReference>
<dbReference type="InterPro" id="IPR055128">
    <property type="entry name" value="HypF_C_2"/>
</dbReference>
<comment type="caution">
    <text evidence="12">The sequence shown here is derived from an EMBL/GenBank/DDBJ whole genome shotgun (WGS) entry which is preliminary data.</text>
</comment>
<dbReference type="PROSITE" id="PS00150">
    <property type="entry name" value="ACYLPHOSPHATASE_1"/>
    <property type="match status" value="1"/>
</dbReference>
<dbReference type="Pfam" id="PF01300">
    <property type="entry name" value="Sua5_yciO_yrdC"/>
    <property type="match status" value="1"/>
</dbReference>
<sequence>MVYERLNSIHQIEGLNGVPSGTPLGGRKTIKVSVFVRGVVQGVGFRPFCYRLAVSLGLDGTVRNTGKGVVIELQGERDVVEAFLKGLREAHPPLASIKSIDIKCADFPDTNGFKIVESEDEHGNKTLIPPDISICDDCLRELLDPEDPRYLYPFINCTNCGPRYTIIKNLPYDRAKTTMAQFEMCSHCESEYLDPSCRRFHAEPTACPECGPKVHLEDHNGVIFNDEDALAKASTLLRQGKVIAIKGLGGFHIAGDAFNPDTVKRIREVKNRPAKPLALMMRDLKVVKRYLKVTSEEEALLLSPKRPIVLLEKKADYYGLFELVSPNISHVGVMLPYTPLHYLLMSYYEAPSCLVMTSGNPKGDIIAISNDEAFNKLKGMVQAYLVHNRPILRPVDDSVVMIVEKKEKVIRRARGYAPMPLRIRENLPPILAFGADLKNTICIGCGDELFLSQHIGDLDNVNIQDHLEHTVQDITTLLGVRPQAVVVDMHPDYHSTRLGRKYAKQHGVPVYEVQHHHAHFWATVAEHDLSGKVLGCILDGTGFGLDGTVWGGEIFFGNITSSYSTLPTFVRLAHLEHLFLPGGDKASREPWRMAISALYSVFGDDVLDDCDVLKDFVGASVENKRLILNMMKKGVNSPKTSSAGRLFDAVSAILGLRYFNDYEGQAAMELEALAKGVDDPNVYPVAIKNRISHPWVISSKEALKEILTDLSNGVPKEIISFRFHAWLASSMFITLTNFARIYDVNQIVLSGGVFQNRLLFTLLFNKLREFGLQVYSGENIPINDGGIALGQAFGGGLIHVFSNSNGSNRG</sequence>
<dbReference type="STRING" id="1156395.DBT_0140"/>
<evidence type="ECO:0000256" key="1">
    <source>
        <dbReference type="ARBA" id="ARBA00004711"/>
    </source>
</evidence>
<dbReference type="InterPro" id="IPR051060">
    <property type="entry name" value="Carbamoyltrans_HypF-like"/>
</dbReference>
<gene>
    <name evidence="12" type="ORF">DBT_0140</name>
</gene>
<comment type="similarity">
    <text evidence="2 8">Belongs to the carbamoyltransferase HypF family.</text>
</comment>
<evidence type="ECO:0000259" key="11">
    <source>
        <dbReference type="PROSITE" id="PS51163"/>
    </source>
</evidence>
<dbReference type="InterPro" id="IPR036046">
    <property type="entry name" value="Acylphosphatase-like_dom_sf"/>
</dbReference>
<feature type="active site" evidence="9">
    <location>
        <position position="46"/>
    </location>
</feature>
<reference evidence="12 13" key="1">
    <citation type="submission" date="2016-06" db="EMBL/GenBank/DDBJ databases">
        <title>Respiratory ammonification of nitrate coupled to the oxidation of elemental sulfur in deep-sea autotrophic thermophilic bacteria.</title>
        <authorList>
            <person name="Slobodkina G.B."/>
            <person name="Mardanov A.V."/>
            <person name="Ravin N.V."/>
            <person name="Frolova A.A."/>
            <person name="Viryasiv M.B."/>
            <person name="Chernyh N.A."/>
            <person name="Bonch-Osmolovskaya E.A."/>
            <person name="Slobodkin A.I."/>
        </authorList>
    </citation>
    <scope>NUCLEOTIDE SEQUENCE [LARGE SCALE GENOMIC DNA]</scope>
    <source>
        <strain evidence="12 13">S69</strain>
    </source>
</reference>
<keyword evidence="9" id="KW-0378">Hydrolase</keyword>
<dbReference type="SUPFAM" id="SSF53067">
    <property type="entry name" value="Actin-like ATPase domain"/>
    <property type="match status" value="1"/>
</dbReference>
<dbReference type="InterPro" id="IPR001792">
    <property type="entry name" value="Acylphosphatase-like_dom"/>
</dbReference>
<evidence type="ECO:0000256" key="5">
    <source>
        <dbReference type="ARBA" id="ARBA00022771"/>
    </source>
</evidence>
<dbReference type="Gene3D" id="3.30.420.40">
    <property type="match status" value="1"/>
</dbReference>
<dbReference type="EC" id="6.2.-.-" evidence="8"/>
<dbReference type="Proteomes" id="UP000093080">
    <property type="component" value="Unassembled WGS sequence"/>
</dbReference>
<dbReference type="InterPro" id="IPR006070">
    <property type="entry name" value="Sua5-like_dom"/>
</dbReference>
<organism evidence="12 13">
    <name type="scientific">Dissulfuribacter thermophilus</name>
    <dbReference type="NCBI Taxonomy" id="1156395"/>
    <lineage>
        <taxon>Bacteria</taxon>
        <taxon>Pseudomonadati</taxon>
        <taxon>Thermodesulfobacteriota</taxon>
        <taxon>Dissulfuribacteria</taxon>
        <taxon>Dissulfuribacterales</taxon>
        <taxon>Dissulfuribacteraceae</taxon>
        <taxon>Dissulfuribacter</taxon>
    </lineage>
</organism>
<dbReference type="Gene3D" id="3.90.870.50">
    <property type="match status" value="1"/>
</dbReference>
<dbReference type="GO" id="GO:0003725">
    <property type="term" value="F:double-stranded RNA binding"/>
    <property type="evidence" value="ECO:0007669"/>
    <property type="project" value="InterPro"/>
</dbReference>
<dbReference type="GO" id="GO:0016743">
    <property type="term" value="F:carboxyl- or carbamoyltransferase activity"/>
    <property type="evidence" value="ECO:0007669"/>
    <property type="project" value="UniProtKB-UniRule"/>
</dbReference>
<dbReference type="InterPro" id="IPR017968">
    <property type="entry name" value="Acylphosphatase_CS"/>
</dbReference>
<dbReference type="Pfam" id="PF17788">
    <property type="entry name" value="HypF_C"/>
    <property type="match status" value="1"/>
</dbReference>
<dbReference type="GO" id="GO:0051604">
    <property type="term" value="P:protein maturation"/>
    <property type="evidence" value="ECO:0007669"/>
    <property type="project" value="TreeGrafter"/>
</dbReference>